<dbReference type="InterPro" id="IPR006311">
    <property type="entry name" value="TAT_signal"/>
</dbReference>
<organism evidence="3 4">
    <name type="scientific">Microbacterium sediminicola</name>
    <dbReference type="NCBI Taxonomy" id="415210"/>
    <lineage>
        <taxon>Bacteria</taxon>
        <taxon>Bacillati</taxon>
        <taxon>Actinomycetota</taxon>
        <taxon>Actinomycetes</taxon>
        <taxon>Micrococcales</taxon>
        <taxon>Microbacteriaceae</taxon>
        <taxon>Microbacterium</taxon>
    </lineage>
</organism>
<dbReference type="Proteomes" id="UP001501690">
    <property type="component" value="Unassembled WGS sequence"/>
</dbReference>
<keyword evidence="3" id="KW-0378">Hydrolase</keyword>
<dbReference type="PROSITE" id="PS51318">
    <property type="entry name" value="TAT"/>
    <property type="match status" value="1"/>
</dbReference>
<dbReference type="GO" id="GO:0016787">
    <property type="term" value="F:hydrolase activity"/>
    <property type="evidence" value="ECO:0007669"/>
    <property type="project" value="UniProtKB-KW"/>
</dbReference>
<dbReference type="Gene3D" id="3.40.710.10">
    <property type="entry name" value="DD-peptidase/beta-lactamase superfamily"/>
    <property type="match status" value="1"/>
</dbReference>
<dbReference type="InterPro" id="IPR001466">
    <property type="entry name" value="Beta-lactam-related"/>
</dbReference>
<keyword evidence="1" id="KW-0732">Signal</keyword>
<dbReference type="PANTHER" id="PTHR46825">
    <property type="entry name" value="D-ALANYL-D-ALANINE-CARBOXYPEPTIDASE/ENDOPEPTIDASE AMPH"/>
    <property type="match status" value="1"/>
</dbReference>
<feature type="domain" description="Beta-lactamase-related" evidence="2">
    <location>
        <begin position="43"/>
        <end position="378"/>
    </location>
</feature>
<gene>
    <name evidence="3" type="ORF">GCM10009808_17770</name>
</gene>
<dbReference type="PANTHER" id="PTHR46825:SF7">
    <property type="entry name" value="D-ALANYL-D-ALANINE CARBOXYPEPTIDASE"/>
    <property type="match status" value="1"/>
</dbReference>
<dbReference type="InterPro" id="IPR012338">
    <property type="entry name" value="Beta-lactam/transpept-like"/>
</dbReference>
<dbReference type="SUPFAM" id="SSF56601">
    <property type="entry name" value="beta-lactamase/transpeptidase-like"/>
    <property type="match status" value="1"/>
</dbReference>
<evidence type="ECO:0000259" key="2">
    <source>
        <dbReference type="Pfam" id="PF00144"/>
    </source>
</evidence>
<name>A0ABN2I8N1_9MICO</name>
<feature type="chain" id="PRO_5046060005" evidence="1">
    <location>
        <begin position="25"/>
        <end position="406"/>
    </location>
</feature>
<keyword evidence="4" id="KW-1185">Reference proteome</keyword>
<dbReference type="PROSITE" id="PS51257">
    <property type="entry name" value="PROKAR_LIPOPROTEIN"/>
    <property type="match status" value="1"/>
</dbReference>
<dbReference type="Pfam" id="PF00144">
    <property type="entry name" value="Beta-lactamase"/>
    <property type="match status" value="1"/>
</dbReference>
<evidence type="ECO:0000256" key="1">
    <source>
        <dbReference type="SAM" id="SignalP"/>
    </source>
</evidence>
<evidence type="ECO:0000313" key="4">
    <source>
        <dbReference type="Proteomes" id="UP001501690"/>
    </source>
</evidence>
<evidence type="ECO:0000313" key="3">
    <source>
        <dbReference type="EMBL" id="GAA1700537.1"/>
    </source>
</evidence>
<protein>
    <submittedName>
        <fullName evidence="3">Serine hydrolase domain-containing protein</fullName>
    </submittedName>
</protein>
<accession>A0ABN2I8N1</accession>
<dbReference type="RefSeq" id="WP_344071706.1">
    <property type="nucleotide sequence ID" value="NZ_BAAAPL010000002.1"/>
</dbReference>
<dbReference type="EMBL" id="BAAAPL010000002">
    <property type="protein sequence ID" value="GAA1700537.1"/>
    <property type="molecule type" value="Genomic_DNA"/>
</dbReference>
<sequence>MRTRRRIVAAAALAAAAILGAGCAAQPSASTSPDPETVAAIEETVATFFADHPVNAVIVKVTAGEQELYRAALGESMTGVPATPEMHFRNGAVAISYVAMVLLQLDDEGVLSVDDLVSQYLPSAPYADEVTLRELAQMTSGIQDYVPVLQFQDDLMADPFHLWTADELLSYVADEPLWFEPGTNFGYSHAGYVILGHALEAATGETLSALIQERILDPLELTGTHATLTAEIPEPALHAFSSERRGFFGVAEGVPFSEESSYWSPSWTISHGAVQTSTIDDLSTTIRAIGTGALLSPEAHEAMVSTALRGFGEPVEGCPGCFTQSEGYTYGIGLVNTGDWIMQNPLFSGYAAVTAYLASEDIAISVAVTFAPDAFAADGSYPNLADTLFRDLGAVLAPDDAPPVRR</sequence>
<comment type="caution">
    <text evidence="3">The sequence shown here is derived from an EMBL/GenBank/DDBJ whole genome shotgun (WGS) entry which is preliminary data.</text>
</comment>
<feature type="signal peptide" evidence="1">
    <location>
        <begin position="1"/>
        <end position="24"/>
    </location>
</feature>
<reference evidence="4" key="1">
    <citation type="journal article" date="2019" name="Int. J. Syst. Evol. Microbiol.">
        <title>The Global Catalogue of Microorganisms (GCM) 10K type strain sequencing project: providing services to taxonomists for standard genome sequencing and annotation.</title>
        <authorList>
            <consortium name="The Broad Institute Genomics Platform"/>
            <consortium name="The Broad Institute Genome Sequencing Center for Infectious Disease"/>
            <person name="Wu L."/>
            <person name="Ma J."/>
        </authorList>
    </citation>
    <scope>NUCLEOTIDE SEQUENCE [LARGE SCALE GENOMIC DNA]</scope>
    <source>
        <strain evidence="4">JCM 15577</strain>
    </source>
</reference>
<proteinExistence type="predicted"/>
<dbReference type="InterPro" id="IPR050491">
    <property type="entry name" value="AmpC-like"/>
</dbReference>